<protein>
    <submittedName>
        <fullName evidence="3">Hydrolase FUB4</fullName>
    </submittedName>
</protein>
<dbReference type="PANTHER" id="PTHR48070">
    <property type="entry name" value="ESTERASE OVCA2"/>
    <property type="match status" value="1"/>
</dbReference>
<sequence>MRVLRDAHVVVTPAPFRSILDDFTFEFLQGGIEHQRGDNSLFKKSSYHSDYNKGMSYLHTMNFAESQRYQWMNVLAPREVVDAELDLLRIAAEDGPFDGILAFSQGSQMAAQTLIRHARLNPFATAEEKPFRFAVFVNGVTPGDAFEVPEGSTVLDLSEISDLMKLILHLNAPEVKKTPGLRIERLPDGREALTNDGFAYTKCDYQREGVLIDIPTLHIRCPKDTYDSEGLFQLCEPELRKELFHAHGHDFPRGSKEMNEIARLIRATAELAV</sequence>
<name>A0A8T9CL07_9HELO</name>
<gene>
    <name evidence="3" type="primary">FUB4</name>
    <name evidence="3" type="ORF">LSUE1_G001160</name>
</gene>
<feature type="domain" description="Serine hydrolase" evidence="2">
    <location>
        <begin position="23"/>
        <end position="259"/>
    </location>
</feature>
<dbReference type="PANTHER" id="PTHR48070:SF7">
    <property type="entry name" value="SERINE HYDROLASE FSH DOMAIN-CONTAINING PROTEIN-RELATED"/>
    <property type="match status" value="1"/>
</dbReference>
<dbReference type="OrthoDB" id="2094269at2759"/>
<keyword evidence="1 3" id="KW-0378">Hydrolase</keyword>
<dbReference type="GO" id="GO:0019748">
    <property type="term" value="P:secondary metabolic process"/>
    <property type="evidence" value="ECO:0007669"/>
    <property type="project" value="TreeGrafter"/>
</dbReference>
<dbReference type="GO" id="GO:0016787">
    <property type="term" value="F:hydrolase activity"/>
    <property type="evidence" value="ECO:0007669"/>
    <property type="project" value="UniProtKB-KW"/>
</dbReference>
<dbReference type="InterPro" id="IPR005645">
    <property type="entry name" value="FSH-like_dom"/>
</dbReference>
<dbReference type="Proteomes" id="UP000469558">
    <property type="component" value="Unassembled WGS sequence"/>
</dbReference>
<evidence type="ECO:0000259" key="2">
    <source>
        <dbReference type="Pfam" id="PF03959"/>
    </source>
</evidence>
<dbReference type="EMBL" id="QGMK01000081">
    <property type="protein sequence ID" value="TVY84474.1"/>
    <property type="molecule type" value="Genomic_DNA"/>
</dbReference>
<dbReference type="GO" id="GO:0005737">
    <property type="term" value="C:cytoplasm"/>
    <property type="evidence" value="ECO:0007669"/>
    <property type="project" value="TreeGrafter"/>
</dbReference>
<comment type="caution">
    <text evidence="3">The sequence shown here is derived from an EMBL/GenBank/DDBJ whole genome shotgun (WGS) entry which is preliminary data.</text>
</comment>
<dbReference type="AlphaFoldDB" id="A0A8T9CL07"/>
<evidence type="ECO:0000313" key="4">
    <source>
        <dbReference type="Proteomes" id="UP000469558"/>
    </source>
</evidence>
<dbReference type="Gene3D" id="3.40.50.1820">
    <property type="entry name" value="alpha/beta hydrolase"/>
    <property type="match status" value="1"/>
</dbReference>
<evidence type="ECO:0000256" key="1">
    <source>
        <dbReference type="ARBA" id="ARBA00022801"/>
    </source>
</evidence>
<accession>A0A8T9CL07</accession>
<evidence type="ECO:0000313" key="3">
    <source>
        <dbReference type="EMBL" id="TVY84474.1"/>
    </source>
</evidence>
<dbReference type="InterPro" id="IPR029058">
    <property type="entry name" value="AB_hydrolase_fold"/>
</dbReference>
<proteinExistence type="predicted"/>
<reference evidence="3 4" key="1">
    <citation type="submission" date="2018-05" db="EMBL/GenBank/DDBJ databases">
        <title>Genome sequencing and assembly of the regulated plant pathogen Lachnellula willkommii and related sister species for the development of diagnostic species identification markers.</title>
        <authorList>
            <person name="Giroux E."/>
            <person name="Bilodeau G."/>
        </authorList>
    </citation>
    <scope>NUCLEOTIDE SEQUENCE [LARGE SCALE GENOMIC DNA]</scope>
    <source>
        <strain evidence="3 4">CBS 268.59</strain>
    </source>
</reference>
<keyword evidence="4" id="KW-1185">Reference proteome</keyword>
<dbReference type="GO" id="GO:0005634">
    <property type="term" value="C:nucleus"/>
    <property type="evidence" value="ECO:0007669"/>
    <property type="project" value="TreeGrafter"/>
</dbReference>
<organism evidence="3 4">
    <name type="scientific">Lachnellula suecica</name>
    <dbReference type="NCBI Taxonomy" id="602035"/>
    <lineage>
        <taxon>Eukaryota</taxon>
        <taxon>Fungi</taxon>
        <taxon>Dikarya</taxon>
        <taxon>Ascomycota</taxon>
        <taxon>Pezizomycotina</taxon>
        <taxon>Leotiomycetes</taxon>
        <taxon>Helotiales</taxon>
        <taxon>Lachnaceae</taxon>
        <taxon>Lachnellula</taxon>
    </lineage>
</organism>
<dbReference type="InterPro" id="IPR050593">
    <property type="entry name" value="LovG"/>
</dbReference>
<dbReference type="SUPFAM" id="SSF53474">
    <property type="entry name" value="alpha/beta-Hydrolases"/>
    <property type="match status" value="1"/>
</dbReference>
<dbReference type="Pfam" id="PF03959">
    <property type="entry name" value="FSH1"/>
    <property type="match status" value="1"/>
</dbReference>